<evidence type="ECO:0000313" key="3">
    <source>
        <dbReference type="Proteomes" id="UP000030130"/>
    </source>
</evidence>
<sequence>MSHRPIAIFDFDGTLTRYDSLLPFLRQAQSAILFWLRLPFYLSMWMCYKLRLASADRTKAAILATVLKGKKEAECRAMAQRFVPVVESLLRPEALHRLEWHRSEGHRLVLLTASLLPCVEPWAEKMGFHTVIATLPEIRSGILTGRFEGRNCKGKEKIRRLDRALPHWRDAISYGYGDSPSDLPLLSLCTHSYYRNFPAL</sequence>
<reference evidence="1 4" key="2">
    <citation type="submission" date="2014-08" db="EMBL/GenBank/DDBJ databases">
        <title>Porphyromonas gulae strain:COT-052_OH3439 Genome sequencing.</title>
        <authorList>
            <person name="Wallis C."/>
            <person name="Deusch O."/>
            <person name="O'Flynn C."/>
            <person name="Davis I."/>
            <person name="Jospin G."/>
            <person name="Darling A.E."/>
            <person name="Coil D.A."/>
            <person name="Alexiev A."/>
            <person name="Horsfall A."/>
            <person name="Kirkwood N."/>
            <person name="Harris S."/>
            <person name="Eisen J.A."/>
        </authorList>
    </citation>
    <scope>NUCLEOTIDE SEQUENCE [LARGE SCALE GENOMIC DNA]</scope>
    <source>
        <strain evidence="4">COT-052 OH3439</strain>
        <strain evidence="1">COT-052_OH3439</strain>
    </source>
</reference>
<dbReference type="Gene3D" id="3.40.50.1000">
    <property type="entry name" value="HAD superfamily/HAD-like"/>
    <property type="match status" value="1"/>
</dbReference>
<protein>
    <submittedName>
        <fullName evidence="1">HAD family hydrolase</fullName>
    </submittedName>
</protein>
<reference evidence="2 3" key="1">
    <citation type="submission" date="2014-08" db="EMBL/GenBank/DDBJ databases">
        <title>Porphyromonas gulae strain:COT-052_OH1451 Genome sequencing.</title>
        <authorList>
            <person name="Wallis C."/>
            <person name="Deusch O."/>
            <person name="O'Flynn C."/>
            <person name="Davis I."/>
            <person name="Jospin G."/>
            <person name="Darling A.E."/>
            <person name="Coil D.A."/>
            <person name="Alexiev A."/>
            <person name="Horsfall A."/>
            <person name="Kirkwood N."/>
            <person name="Harris S."/>
            <person name="Eisen J.A."/>
        </authorList>
    </citation>
    <scope>NUCLEOTIDE SEQUENCE [LARGE SCALE GENOMIC DNA]</scope>
    <source>
        <strain evidence="3">COT-052 OH1451</strain>
        <strain evidence="2">COT-052_OH1451</strain>
    </source>
</reference>
<dbReference type="AlphaFoldDB" id="A0A0A2GU62"/>
<dbReference type="InterPro" id="IPR023214">
    <property type="entry name" value="HAD_sf"/>
</dbReference>
<comment type="caution">
    <text evidence="1">The sequence shown here is derived from an EMBL/GenBank/DDBJ whole genome shotgun (WGS) entry which is preliminary data.</text>
</comment>
<proteinExistence type="predicted"/>
<keyword evidence="1" id="KW-0378">Hydrolase</keyword>
<dbReference type="EMBL" id="JRAK01000134">
    <property type="protein sequence ID" value="KGN85141.1"/>
    <property type="molecule type" value="Genomic_DNA"/>
</dbReference>
<dbReference type="NCBIfam" id="TIGR01490">
    <property type="entry name" value="HAD-SF-IB-hyp1"/>
    <property type="match status" value="1"/>
</dbReference>
<keyword evidence="4" id="KW-1185">Reference proteome</keyword>
<dbReference type="OrthoDB" id="9794212at2"/>
<dbReference type="NCBIfam" id="TIGR01488">
    <property type="entry name" value="HAD-SF-IB"/>
    <property type="match status" value="1"/>
</dbReference>
<dbReference type="STRING" id="111105.HR09_02515"/>
<gene>
    <name evidence="2" type="ORF">HR08_04365</name>
    <name evidence="1" type="ORF">HR15_10150</name>
</gene>
<dbReference type="EMBL" id="JRAI01000039">
    <property type="protein sequence ID" value="KGN86304.1"/>
    <property type="molecule type" value="Genomic_DNA"/>
</dbReference>
<dbReference type="InterPro" id="IPR036412">
    <property type="entry name" value="HAD-like_sf"/>
</dbReference>
<dbReference type="InterPro" id="IPR006385">
    <property type="entry name" value="HAD_hydro_SerB1"/>
</dbReference>
<name>A0A0A2GU62_9PORP</name>
<dbReference type="PANTHER" id="PTHR43344">
    <property type="entry name" value="PHOSPHOSERINE PHOSPHATASE"/>
    <property type="match status" value="1"/>
</dbReference>
<dbReference type="SUPFAM" id="SSF56784">
    <property type="entry name" value="HAD-like"/>
    <property type="match status" value="1"/>
</dbReference>
<evidence type="ECO:0000313" key="1">
    <source>
        <dbReference type="EMBL" id="KGN85141.1"/>
    </source>
</evidence>
<evidence type="ECO:0000313" key="4">
    <source>
        <dbReference type="Proteomes" id="UP000030146"/>
    </source>
</evidence>
<dbReference type="CDD" id="cd02612">
    <property type="entry name" value="HAD_PGPPase"/>
    <property type="match status" value="1"/>
</dbReference>
<dbReference type="PATRIC" id="fig|111105.18.peg.1335"/>
<organism evidence="1 4">
    <name type="scientific">Porphyromonas gulae</name>
    <dbReference type="NCBI Taxonomy" id="111105"/>
    <lineage>
        <taxon>Bacteria</taxon>
        <taxon>Pseudomonadati</taxon>
        <taxon>Bacteroidota</taxon>
        <taxon>Bacteroidia</taxon>
        <taxon>Bacteroidales</taxon>
        <taxon>Porphyromonadaceae</taxon>
        <taxon>Porphyromonas</taxon>
    </lineage>
</organism>
<dbReference type="Pfam" id="PF12710">
    <property type="entry name" value="HAD"/>
    <property type="match status" value="1"/>
</dbReference>
<dbReference type="Proteomes" id="UP000030146">
    <property type="component" value="Unassembled WGS sequence"/>
</dbReference>
<dbReference type="InterPro" id="IPR050582">
    <property type="entry name" value="HAD-like_SerB"/>
</dbReference>
<accession>A0A0A2GU62</accession>
<dbReference type="eggNOG" id="COG0560">
    <property type="taxonomic scope" value="Bacteria"/>
</dbReference>
<dbReference type="Proteomes" id="UP000030130">
    <property type="component" value="Unassembled WGS sequence"/>
</dbReference>
<dbReference type="Gene3D" id="1.20.1440.100">
    <property type="entry name" value="SG protein - dephosphorylation function"/>
    <property type="match status" value="1"/>
</dbReference>
<dbReference type="GO" id="GO:0016787">
    <property type="term" value="F:hydrolase activity"/>
    <property type="evidence" value="ECO:0007669"/>
    <property type="project" value="UniProtKB-KW"/>
</dbReference>
<dbReference type="RefSeq" id="WP_018965020.1">
    <property type="nucleotide sequence ID" value="NZ_JASBZW010000003.1"/>
</dbReference>
<evidence type="ECO:0000313" key="2">
    <source>
        <dbReference type="EMBL" id="KGN86304.1"/>
    </source>
</evidence>